<dbReference type="InterPro" id="IPR038696">
    <property type="entry name" value="IalB_sf"/>
</dbReference>
<dbReference type="RefSeq" id="WP_097279648.1">
    <property type="nucleotide sequence ID" value="NZ_OCNJ01000005.1"/>
</dbReference>
<keyword evidence="1" id="KW-0732">Signal</keyword>
<accession>A0A286GLC9</accession>
<keyword evidence="3" id="KW-1185">Reference proteome</keyword>
<evidence type="ECO:0000256" key="1">
    <source>
        <dbReference type="SAM" id="SignalP"/>
    </source>
</evidence>
<dbReference type="EMBL" id="OCNJ01000005">
    <property type="protein sequence ID" value="SOD96345.1"/>
    <property type="molecule type" value="Genomic_DNA"/>
</dbReference>
<dbReference type="AlphaFoldDB" id="A0A286GLC9"/>
<feature type="chain" id="PRO_5012018574" evidence="1">
    <location>
        <begin position="26"/>
        <end position="172"/>
    </location>
</feature>
<dbReference type="OrthoDB" id="9806572at2"/>
<feature type="signal peptide" evidence="1">
    <location>
        <begin position="1"/>
        <end position="25"/>
    </location>
</feature>
<proteinExistence type="predicted"/>
<protein>
    <submittedName>
        <fullName evidence="2">Invasion associated locus B (IalB) protein</fullName>
    </submittedName>
</protein>
<dbReference type="Gene3D" id="2.60.40.1880">
    <property type="entry name" value="Invasion associated locus B (IalB) protein"/>
    <property type="match status" value="1"/>
</dbReference>
<sequence length="172" mass="18677">MRRARLPGLLTTLCALTLAASPAAAADPEILGAYTDWTAYTFTENGNKVCYMASEPKKAEGKYDKRGDVFVLVTHRPADKTRDVVSVVAGYPYKAESEARMTIDGRDTSLFTHGERAWARDTATDRKLVESMKAGRQMVVKGSSERGTNTTDTYSLSGFTAAHEAITKACGL</sequence>
<dbReference type="Pfam" id="PF06776">
    <property type="entry name" value="IalB"/>
    <property type="match status" value="1"/>
</dbReference>
<evidence type="ECO:0000313" key="2">
    <source>
        <dbReference type="EMBL" id="SOD96345.1"/>
    </source>
</evidence>
<dbReference type="Proteomes" id="UP000219621">
    <property type="component" value="Unassembled WGS sequence"/>
</dbReference>
<reference evidence="2 3" key="1">
    <citation type="submission" date="2017-09" db="EMBL/GenBank/DDBJ databases">
        <authorList>
            <person name="Ehlers B."/>
            <person name="Leendertz F.H."/>
        </authorList>
    </citation>
    <scope>NUCLEOTIDE SEQUENCE [LARGE SCALE GENOMIC DNA]</scope>
    <source>
        <strain evidence="2 3">USBA 140</strain>
    </source>
</reference>
<dbReference type="InterPro" id="IPR010642">
    <property type="entry name" value="Invasion_prot_B"/>
</dbReference>
<evidence type="ECO:0000313" key="3">
    <source>
        <dbReference type="Proteomes" id="UP000219621"/>
    </source>
</evidence>
<organism evidence="2 3">
    <name type="scientific">Caenispirillum bisanense</name>
    <dbReference type="NCBI Taxonomy" id="414052"/>
    <lineage>
        <taxon>Bacteria</taxon>
        <taxon>Pseudomonadati</taxon>
        <taxon>Pseudomonadota</taxon>
        <taxon>Alphaproteobacteria</taxon>
        <taxon>Rhodospirillales</taxon>
        <taxon>Novispirillaceae</taxon>
        <taxon>Caenispirillum</taxon>
    </lineage>
</organism>
<name>A0A286GLC9_9PROT</name>
<gene>
    <name evidence="2" type="ORF">SAMN05421508_105279</name>
</gene>